<keyword evidence="9" id="KW-1185">Reference proteome</keyword>
<feature type="transmembrane region" description="Helical" evidence="6">
    <location>
        <begin position="499"/>
        <end position="518"/>
    </location>
</feature>
<accession>A0AAW1U9E9</accession>
<dbReference type="InterPro" id="IPR011701">
    <property type="entry name" value="MFS"/>
</dbReference>
<evidence type="ECO:0000256" key="6">
    <source>
        <dbReference type="SAM" id="Phobius"/>
    </source>
</evidence>
<feature type="transmembrane region" description="Helical" evidence="6">
    <location>
        <begin position="84"/>
        <end position="102"/>
    </location>
</feature>
<feature type="transmembrane region" description="Helical" evidence="6">
    <location>
        <begin position="109"/>
        <end position="126"/>
    </location>
</feature>
<keyword evidence="2" id="KW-0813">Transport</keyword>
<feature type="transmembrane region" description="Helical" evidence="6">
    <location>
        <begin position="471"/>
        <end position="493"/>
    </location>
</feature>
<reference evidence="8 9" key="1">
    <citation type="submission" date="2023-03" db="EMBL/GenBank/DDBJ databases">
        <title>Genome insight into feeding habits of ladybird beetles.</title>
        <authorList>
            <person name="Li H.-S."/>
            <person name="Huang Y.-H."/>
            <person name="Pang H."/>
        </authorList>
    </citation>
    <scope>NUCLEOTIDE SEQUENCE [LARGE SCALE GENOMIC DNA]</scope>
    <source>
        <strain evidence="8">SYSU_2023b</strain>
        <tissue evidence="8">Whole body</tissue>
    </source>
</reference>
<dbReference type="Proteomes" id="UP001431783">
    <property type="component" value="Unassembled WGS sequence"/>
</dbReference>
<dbReference type="PROSITE" id="PS50850">
    <property type="entry name" value="MFS"/>
    <property type="match status" value="1"/>
</dbReference>
<evidence type="ECO:0000256" key="5">
    <source>
        <dbReference type="ARBA" id="ARBA00023136"/>
    </source>
</evidence>
<evidence type="ECO:0000256" key="4">
    <source>
        <dbReference type="ARBA" id="ARBA00022989"/>
    </source>
</evidence>
<proteinExistence type="predicted"/>
<dbReference type="InterPro" id="IPR020846">
    <property type="entry name" value="MFS_dom"/>
</dbReference>
<comment type="caution">
    <text evidence="8">The sequence shown here is derived from an EMBL/GenBank/DDBJ whole genome shotgun (WGS) entry which is preliminary data.</text>
</comment>
<evidence type="ECO:0000259" key="7">
    <source>
        <dbReference type="PROSITE" id="PS50850"/>
    </source>
</evidence>
<feature type="transmembrane region" description="Helical" evidence="6">
    <location>
        <begin position="41"/>
        <end position="64"/>
    </location>
</feature>
<feature type="transmembrane region" description="Helical" evidence="6">
    <location>
        <begin position="312"/>
        <end position="334"/>
    </location>
</feature>
<feature type="transmembrane region" description="Helical" evidence="6">
    <location>
        <begin position="167"/>
        <end position="189"/>
    </location>
</feature>
<sequence length="527" mass="58084">MVHKNLEDERGREEKAVFIENLGTANFEEAISATKFGRFNLLLILIAIPAGFSSVFEATTMSYVFPAAQCDLGLDLNNKGLLNAITYIGMMSSGLIWGYLCDTLGRKKLLYIGFFIDALFVITSSLSQTFTVLMISKFFGGFIINGPFAALTTYVSEFHCAKYRARVQMVLGIIFSSATVCLPLLAQFILPVDINFTILNNLRIHSWNVYLLVTALPALLAGLIFIFLPESPKFLMTTGKNDEALAVFQMVYSMNTGKPGNTFPITKLIDERKNNEHDLNNRNSNKMGGERHAFKDGWSALRPLFIPPLLQNILLVCGLQMLIMLSLNTLRLWIPQLFQAINDYEYYNNGTSADLCTMLDVIRPSNETLSKECVVNTNNSQVYINSMIIAAVTVFGYIVAGSLINILGKKRLLFILGTMGGLSAYILYFASSTAMTLILASCYVTVGSIGVNVMLSVVVDLFPTTLRTMTVSMAMMCGRLGAMSGNLLFPILLKTGCAAPFYTIGTVMLSTAFISLFLPNTDMKALQ</sequence>
<dbReference type="AlphaFoldDB" id="A0AAW1U9E9"/>
<feature type="domain" description="Major facilitator superfamily (MFS) profile" evidence="7">
    <location>
        <begin position="43"/>
        <end position="523"/>
    </location>
</feature>
<dbReference type="PANTHER" id="PTHR23511">
    <property type="entry name" value="SYNAPTIC VESICLE GLYCOPROTEIN 2"/>
    <property type="match status" value="1"/>
</dbReference>
<keyword evidence="4 6" id="KW-1133">Transmembrane helix</keyword>
<keyword evidence="5 6" id="KW-0472">Membrane</keyword>
<dbReference type="FunFam" id="1.20.1250.20:FF:000232">
    <property type="entry name" value="Organic cation/carnitine transporter 7"/>
    <property type="match status" value="1"/>
</dbReference>
<feature type="transmembrane region" description="Helical" evidence="6">
    <location>
        <begin position="412"/>
        <end position="431"/>
    </location>
</feature>
<dbReference type="Gene3D" id="1.20.1250.20">
    <property type="entry name" value="MFS general substrate transporter like domains"/>
    <property type="match status" value="1"/>
</dbReference>
<feature type="transmembrane region" description="Helical" evidence="6">
    <location>
        <begin position="209"/>
        <end position="228"/>
    </location>
</feature>
<dbReference type="GO" id="GO:0022857">
    <property type="term" value="F:transmembrane transporter activity"/>
    <property type="evidence" value="ECO:0007669"/>
    <property type="project" value="InterPro"/>
</dbReference>
<evidence type="ECO:0000313" key="9">
    <source>
        <dbReference type="Proteomes" id="UP001431783"/>
    </source>
</evidence>
<feature type="transmembrane region" description="Helical" evidence="6">
    <location>
        <begin position="132"/>
        <end position="155"/>
    </location>
</feature>
<organism evidence="8 9">
    <name type="scientific">Henosepilachna vigintioctopunctata</name>
    <dbReference type="NCBI Taxonomy" id="420089"/>
    <lineage>
        <taxon>Eukaryota</taxon>
        <taxon>Metazoa</taxon>
        <taxon>Ecdysozoa</taxon>
        <taxon>Arthropoda</taxon>
        <taxon>Hexapoda</taxon>
        <taxon>Insecta</taxon>
        <taxon>Pterygota</taxon>
        <taxon>Neoptera</taxon>
        <taxon>Endopterygota</taxon>
        <taxon>Coleoptera</taxon>
        <taxon>Polyphaga</taxon>
        <taxon>Cucujiformia</taxon>
        <taxon>Coccinelloidea</taxon>
        <taxon>Coccinellidae</taxon>
        <taxon>Epilachninae</taxon>
        <taxon>Epilachnini</taxon>
        <taxon>Henosepilachna</taxon>
    </lineage>
</organism>
<dbReference type="Pfam" id="PF07690">
    <property type="entry name" value="MFS_1"/>
    <property type="match status" value="2"/>
</dbReference>
<evidence type="ECO:0000256" key="1">
    <source>
        <dbReference type="ARBA" id="ARBA00004141"/>
    </source>
</evidence>
<dbReference type="InterPro" id="IPR036259">
    <property type="entry name" value="MFS_trans_sf"/>
</dbReference>
<feature type="transmembrane region" description="Helical" evidence="6">
    <location>
        <begin position="437"/>
        <end position="459"/>
    </location>
</feature>
<comment type="subcellular location">
    <subcellularLocation>
        <location evidence="1">Membrane</location>
        <topology evidence="1">Multi-pass membrane protein</topology>
    </subcellularLocation>
</comment>
<feature type="transmembrane region" description="Helical" evidence="6">
    <location>
        <begin position="382"/>
        <end position="400"/>
    </location>
</feature>
<evidence type="ECO:0000313" key="8">
    <source>
        <dbReference type="EMBL" id="KAK9879263.1"/>
    </source>
</evidence>
<keyword evidence="3 6" id="KW-0812">Transmembrane</keyword>
<dbReference type="PANTHER" id="PTHR23511:SF36">
    <property type="entry name" value="EG:BACR7A4.13 PROTEIN-RELATED"/>
    <property type="match status" value="1"/>
</dbReference>
<name>A0AAW1U9E9_9CUCU</name>
<evidence type="ECO:0000256" key="3">
    <source>
        <dbReference type="ARBA" id="ARBA00022692"/>
    </source>
</evidence>
<dbReference type="GO" id="GO:0016020">
    <property type="term" value="C:membrane"/>
    <property type="evidence" value="ECO:0007669"/>
    <property type="project" value="UniProtKB-SubCell"/>
</dbReference>
<dbReference type="EMBL" id="JARQZJ010000061">
    <property type="protein sequence ID" value="KAK9879263.1"/>
    <property type="molecule type" value="Genomic_DNA"/>
</dbReference>
<evidence type="ECO:0000256" key="2">
    <source>
        <dbReference type="ARBA" id="ARBA00022448"/>
    </source>
</evidence>
<gene>
    <name evidence="8" type="ORF">WA026_004113</name>
</gene>
<protein>
    <recommendedName>
        <fullName evidence="7">Major facilitator superfamily (MFS) profile domain-containing protein</fullName>
    </recommendedName>
</protein>
<dbReference type="SUPFAM" id="SSF103473">
    <property type="entry name" value="MFS general substrate transporter"/>
    <property type="match status" value="1"/>
</dbReference>